<reference evidence="2 3" key="1">
    <citation type="submission" date="2014-02" db="EMBL/GenBank/DDBJ databases">
        <title>Transposable element dynamics among asymbiotic and ectomycorrhizal Amanita fungi.</title>
        <authorList>
            <consortium name="DOE Joint Genome Institute"/>
            <person name="Hess J."/>
            <person name="Skrede I."/>
            <person name="Wolfe B."/>
            <person name="LaButti K."/>
            <person name="Ohm R.A."/>
            <person name="Grigoriev I.V."/>
            <person name="Pringle A."/>
        </authorList>
    </citation>
    <scope>NUCLEOTIDE SEQUENCE [LARGE SCALE GENOMIC DNA]</scope>
    <source>
        <strain evidence="2 3">SKay4041</strain>
    </source>
</reference>
<feature type="compositionally biased region" description="Basic and acidic residues" evidence="1">
    <location>
        <begin position="307"/>
        <end position="321"/>
    </location>
</feature>
<evidence type="ECO:0000313" key="3">
    <source>
        <dbReference type="Proteomes" id="UP000242287"/>
    </source>
</evidence>
<keyword evidence="3" id="KW-1185">Reference proteome</keyword>
<evidence type="ECO:0000313" key="2">
    <source>
        <dbReference type="EMBL" id="PFH46366.1"/>
    </source>
</evidence>
<organism evidence="2 3">
    <name type="scientific">Amanita thiersii Skay4041</name>
    <dbReference type="NCBI Taxonomy" id="703135"/>
    <lineage>
        <taxon>Eukaryota</taxon>
        <taxon>Fungi</taxon>
        <taxon>Dikarya</taxon>
        <taxon>Basidiomycota</taxon>
        <taxon>Agaricomycotina</taxon>
        <taxon>Agaricomycetes</taxon>
        <taxon>Agaricomycetidae</taxon>
        <taxon>Agaricales</taxon>
        <taxon>Pluteineae</taxon>
        <taxon>Amanitaceae</taxon>
        <taxon>Amanita</taxon>
    </lineage>
</organism>
<dbReference type="Proteomes" id="UP000242287">
    <property type="component" value="Unassembled WGS sequence"/>
</dbReference>
<dbReference type="AlphaFoldDB" id="A0A2A9NF35"/>
<evidence type="ECO:0000256" key="1">
    <source>
        <dbReference type="SAM" id="MobiDB-lite"/>
    </source>
</evidence>
<proteinExistence type="predicted"/>
<dbReference type="EMBL" id="KZ302201">
    <property type="protein sequence ID" value="PFH46366.1"/>
    <property type="molecule type" value="Genomic_DNA"/>
</dbReference>
<accession>A0A2A9NF35</accession>
<name>A0A2A9NF35_9AGAR</name>
<protein>
    <submittedName>
        <fullName evidence="2">Uncharacterized protein</fullName>
    </submittedName>
</protein>
<gene>
    <name evidence="2" type="ORF">AMATHDRAFT_70067</name>
</gene>
<sequence>MHPQTLSKHNSYSEIFKESDSNRTDERDLLYSLYGGARYCEEDEERTRWLQEAFPYTPVSLDQLGGDYVVAPNGAAGNSSSSSLNVNPNMNVNVDVTVDGLHAPHYQHQEHHQGYRDQTLAAAVWRALAYDEQYRHNPYVQQYQYLSQYPALQRNQCQYPDSFLQQPYLYQYQSPQQQQLQRQRQHQQHPVRYLSLHNQEKRARIEEWLKGQRECQGEEGMKSFLNLASGDDDEEIEDCSQRTVNDLLSHSYGLVEEGIVNSSDKDGEFEEEEEGGTAKMEVDQNMECVGTQPSQRNAMEKEEEAEDNNKLVEQDHQDRTARGLTTPSGDISSETLVIDAQPCKANDSTEIANTGLPTPSEPEPTYAQIWSRIPTGSLAEVGDIYAPPKTIYGPHMDDKHDSYRYRCAWLGGGDGEEHNKGRGRGGSGGVGAGVGVCTAMVSAVGFRRHVFATHKVNLKNEKKNTQLVECRFLVGEGPLDAFVSARRCDVSDSVAGCGGDGSGSGSGSGREAMTTKEDVATMAIATTPKPGLLRMCGALIPANELYAHVNDKHWQSRMVWCWFCREWRANREVLRDEHLGFCWRYLQASDRQRERMLRFYGIKMAES</sequence>
<feature type="region of interest" description="Disordered" evidence="1">
    <location>
        <begin position="293"/>
        <end position="331"/>
    </location>
</feature>